<comment type="caution">
    <text evidence="3">The sequence shown here is derived from an EMBL/GenBank/DDBJ whole genome shotgun (WGS) entry which is preliminary data.</text>
</comment>
<keyword evidence="2" id="KW-0812">Transmembrane</keyword>
<name>A0AAN7ZN58_9PEZI</name>
<protein>
    <submittedName>
        <fullName evidence="3">Uncharacterized protein</fullName>
    </submittedName>
</protein>
<feature type="transmembrane region" description="Helical" evidence="2">
    <location>
        <begin position="105"/>
        <end position="125"/>
    </location>
</feature>
<evidence type="ECO:0000256" key="1">
    <source>
        <dbReference type="SAM" id="MobiDB-lite"/>
    </source>
</evidence>
<dbReference type="EMBL" id="JAVRQU010000009">
    <property type="protein sequence ID" value="KAK5698664.1"/>
    <property type="molecule type" value="Genomic_DNA"/>
</dbReference>
<evidence type="ECO:0000313" key="4">
    <source>
        <dbReference type="Proteomes" id="UP001310594"/>
    </source>
</evidence>
<sequence length="403" mass="43488">MATTQPDADTVARTTSTEPTLLTSTSRGPSTASTKIPTTSSTPSSSSHATTSAIVATSTASSSISWGPAITASPMPNISSAVPEPSGSQQSSQTNTGFSKSAKHITIATTVIGGVLVLILLVYAIRQRRRGATLSDIAHFRPHPPSTIMLSPSIHDARLTALPIYRETRYSVRSSQHASMASVPRSPRGTALIPPKIAQKFHSQNPYVKDSWKTAHPPSPLRAAHPSQNTTSIQNPAKAYLAPDTAHWQSSMAQRPRAEHTKSWLRLSVEEEGPLSDDDASPPTPRKASASIELPQDRWSWTNSQAPATPRYRSSMRSSISSLPRFRNIKSWARGQGERIDEERPPVPPVQDVKRSNLKNKAAMPKLAPPPKRKPSKTDAEHARIGSLSSITQQAEKASPRIA</sequence>
<feature type="region of interest" description="Disordered" evidence="1">
    <location>
        <begin position="334"/>
        <end position="403"/>
    </location>
</feature>
<feature type="compositionally biased region" description="Low complexity" evidence="1">
    <location>
        <begin position="14"/>
        <end position="53"/>
    </location>
</feature>
<feature type="region of interest" description="Disordered" evidence="1">
    <location>
        <begin position="208"/>
        <end position="232"/>
    </location>
</feature>
<organism evidence="3 4">
    <name type="scientific">Elasticomyces elasticus</name>
    <dbReference type="NCBI Taxonomy" id="574655"/>
    <lineage>
        <taxon>Eukaryota</taxon>
        <taxon>Fungi</taxon>
        <taxon>Dikarya</taxon>
        <taxon>Ascomycota</taxon>
        <taxon>Pezizomycotina</taxon>
        <taxon>Dothideomycetes</taxon>
        <taxon>Dothideomycetidae</taxon>
        <taxon>Mycosphaerellales</taxon>
        <taxon>Teratosphaeriaceae</taxon>
        <taxon>Elasticomyces</taxon>
    </lineage>
</organism>
<feature type="region of interest" description="Disordered" evidence="1">
    <location>
        <begin position="75"/>
        <end position="97"/>
    </location>
</feature>
<proteinExistence type="predicted"/>
<reference evidence="3" key="1">
    <citation type="submission" date="2023-08" db="EMBL/GenBank/DDBJ databases">
        <title>Black Yeasts Isolated from many extreme environments.</title>
        <authorList>
            <person name="Coleine C."/>
            <person name="Stajich J.E."/>
            <person name="Selbmann L."/>
        </authorList>
    </citation>
    <scope>NUCLEOTIDE SEQUENCE</scope>
    <source>
        <strain evidence="3">CCFEE 5810</strain>
    </source>
</reference>
<feature type="compositionally biased region" description="Low complexity" evidence="1">
    <location>
        <begin position="311"/>
        <end position="320"/>
    </location>
</feature>
<gene>
    <name evidence="3" type="ORF">LTR97_006311</name>
</gene>
<evidence type="ECO:0000313" key="3">
    <source>
        <dbReference type="EMBL" id="KAK5698664.1"/>
    </source>
</evidence>
<dbReference type="AlphaFoldDB" id="A0AAN7ZN58"/>
<dbReference type="Proteomes" id="UP001310594">
    <property type="component" value="Unassembled WGS sequence"/>
</dbReference>
<feature type="region of interest" description="Disordered" evidence="1">
    <location>
        <begin position="1"/>
        <end position="53"/>
    </location>
</feature>
<feature type="region of interest" description="Disordered" evidence="1">
    <location>
        <begin position="271"/>
        <end position="320"/>
    </location>
</feature>
<feature type="compositionally biased region" description="Basic and acidic residues" evidence="1">
    <location>
        <begin position="336"/>
        <end position="345"/>
    </location>
</feature>
<accession>A0AAN7ZN58</accession>
<feature type="compositionally biased region" description="Polar residues" evidence="1">
    <location>
        <begin position="387"/>
        <end position="396"/>
    </location>
</feature>
<keyword evidence="2" id="KW-0472">Membrane</keyword>
<evidence type="ECO:0000256" key="2">
    <source>
        <dbReference type="SAM" id="Phobius"/>
    </source>
</evidence>
<feature type="compositionally biased region" description="Acidic residues" evidence="1">
    <location>
        <begin position="271"/>
        <end position="280"/>
    </location>
</feature>
<keyword evidence="2" id="KW-1133">Transmembrane helix</keyword>